<protein>
    <recommendedName>
        <fullName evidence="2">diguanylate cyclase</fullName>
        <ecNumber evidence="2">2.7.7.65</ecNumber>
    </recommendedName>
</protein>
<dbReference type="InterPro" id="IPR029787">
    <property type="entry name" value="Nucleotide_cyclase"/>
</dbReference>
<dbReference type="GO" id="GO:0005886">
    <property type="term" value="C:plasma membrane"/>
    <property type="evidence" value="ECO:0007669"/>
    <property type="project" value="TreeGrafter"/>
</dbReference>
<feature type="coiled-coil region" evidence="4">
    <location>
        <begin position="2"/>
        <end position="36"/>
    </location>
</feature>
<evidence type="ECO:0000256" key="1">
    <source>
        <dbReference type="ARBA" id="ARBA00001946"/>
    </source>
</evidence>
<dbReference type="Gene3D" id="3.30.70.270">
    <property type="match status" value="1"/>
</dbReference>
<accession>A0A1T2L3U3</accession>
<dbReference type="GO" id="GO:0043709">
    <property type="term" value="P:cell adhesion involved in single-species biofilm formation"/>
    <property type="evidence" value="ECO:0007669"/>
    <property type="project" value="TreeGrafter"/>
</dbReference>
<dbReference type="Pfam" id="PF00990">
    <property type="entry name" value="GGDEF"/>
    <property type="match status" value="1"/>
</dbReference>
<dbReference type="PROSITE" id="PS50887">
    <property type="entry name" value="GGDEF"/>
    <property type="match status" value="1"/>
</dbReference>
<keyword evidence="4" id="KW-0175">Coiled coil</keyword>
<dbReference type="SUPFAM" id="SSF55781">
    <property type="entry name" value="GAF domain-like"/>
    <property type="match status" value="1"/>
</dbReference>
<dbReference type="EC" id="2.7.7.65" evidence="2"/>
<evidence type="ECO:0000313" key="7">
    <source>
        <dbReference type="Proteomes" id="UP000191110"/>
    </source>
</evidence>
<dbReference type="SMART" id="SM00267">
    <property type="entry name" value="GGDEF"/>
    <property type="match status" value="1"/>
</dbReference>
<keyword evidence="7" id="KW-1185">Reference proteome</keyword>
<reference evidence="6 7" key="1">
    <citation type="submission" date="2016-11" db="EMBL/GenBank/DDBJ databases">
        <title>Mixed transmission modes and dynamic genome evolution in an obligate animal-bacterial symbiosis.</title>
        <authorList>
            <person name="Russell S.L."/>
            <person name="Corbett-Detig R.B."/>
            <person name="Cavanaugh C.M."/>
        </authorList>
    </citation>
    <scope>NUCLEOTIDE SEQUENCE [LARGE SCALE GENOMIC DNA]</scope>
    <source>
        <strain evidence="6">Sveles-Q1</strain>
    </source>
</reference>
<dbReference type="Pfam" id="PF04340">
    <property type="entry name" value="DUF484"/>
    <property type="match status" value="1"/>
</dbReference>
<dbReference type="PANTHER" id="PTHR45138:SF9">
    <property type="entry name" value="DIGUANYLATE CYCLASE DGCM-RELATED"/>
    <property type="match status" value="1"/>
</dbReference>
<evidence type="ECO:0000259" key="5">
    <source>
        <dbReference type="PROSITE" id="PS50887"/>
    </source>
</evidence>
<evidence type="ECO:0000313" key="6">
    <source>
        <dbReference type="EMBL" id="OOZ39767.1"/>
    </source>
</evidence>
<dbReference type="PANTHER" id="PTHR45138">
    <property type="entry name" value="REGULATORY COMPONENTS OF SENSORY TRANSDUCTION SYSTEM"/>
    <property type="match status" value="1"/>
</dbReference>
<dbReference type="InterPro" id="IPR007435">
    <property type="entry name" value="DUF484"/>
</dbReference>
<dbReference type="SUPFAM" id="SSF55073">
    <property type="entry name" value="Nucleotide cyclase"/>
    <property type="match status" value="1"/>
</dbReference>
<dbReference type="InterPro" id="IPR000160">
    <property type="entry name" value="GGDEF_dom"/>
</dbReference>
<dbReference type="InterPro" id="IPR043128">
    <property type="entry name" value="Rev_trsase/Diguanyl_cyclase"/>
</dbReference>
<dbReference type="GO" id="GO:0052621">
    <property type="term" value="F:diguanylate cyclase activity"/>
    <property type="evidence" value="ECO:0007669"/>
    <property type="project" value="UniProtKB-EC"/>
</dbReference>
<dbReference type="GO" id="GO:1902201">
    <property type="term" value="P:negative regulation of bacterial-type flagellum-dependent cell motility"/>
    <property type="evidence" value="ECO:0007669"/>
    <property type="project" value="TreeGrafter"/>
</dbReference>
<dbReference type="CDD" id="cd01949">
    <property type="entry name" value="GGDEF"/>
    <property type="match status" value="1"/>
</dbReference>
<gene>
    <name evidence="6" type="ORF">BOW53_10355</name>
</gene>
<dbReference type="NCBIfam" id="TIGR00254">
    <property type="entry name" value="GGDEF"/>
    <property type="match status" value="1"/>
</dbReference>
<organism evidence="6 7">
    <name type="scientific">Solemya pervernicosa gill symbiont</name>
    <dbReference type="NCBI Taxonomy" id="642797"/>
    <lineage>
        <taxon>Bacteria</taxon>
        <taxon>Pseudomonadati</taxon>
        <taxon>Pseudomonadota</taxon>
        <taxon>Gammaproteobacteria</taxon>
        <taxon>sulfur-oxidizing symbionts</taxon>
    </lineage>
</organism>
<proteinExistence type="predicted"/>
<dbReference type="InterPro" id="IPR029016">
    <property type="entry name" value="GAF-like_dom_sf"/>
</dbReference>
<dbReference type="Gene3D" id="3.30.450.40">
    <property type="match status" value="1"/>
</dbReference>
<feature type="domain" description="GGDEF" evidence="5">
    <location>
        <begin position="225"/>
        <end position="364"/>
    </location>
</feature>
<comment type="catalytic activity">
    <reaction evidence="3">
        <text>2 GTP = 3',3'-c-di-GMP + 2 diphosphate</text>
        <dbReference type="Rhea" id="RHEA:24898"/>
        <dbReference type="ChEBI" id="CHEBI:33019"/>
        <dbReference type="ChEBI" id="CHEBI:37565"/>
        <dbReference type="ChEBI" id="CHEBI:58805"/>
        <dbReference type="EC" id="2.7.7.65"/>
    </reaction>
</comment>
<evidence type="ECO:0000256" key="4">
    <source>
        <dbReference type="SAM" id="Coils"/>
    </source>
</evidence>
<comment type="caution">
    <text evidence="6">The sequence shown here is derived from an EMBL/GenBank/DDBJ whole genome shotgun (WGS) entry which is preliminary data.</text>
</comment>
<comment type="cofactor">
    <cofactor evidence="1">
        <name>Mg(2+)</name>
        <dbReference type="ChEBI" id="CHEBI:18420"/>
    </cofactor>
</comment>
<dbReference type="EMBL" id="MPRL01000042">
    <property type="protein sequence ID" value="OOZ39767.1"/>
    <property type="molecule type" value="Genomic_DNA"/>
</dbReference>
<evidence type="ECO:0000256" key="3">
    <source>
        <dbReference type="ARBA" id="ARBA00034247"/>
    </source>
</evidence>
<dbReference type="InterPro" id="IPR050469">
    <property type="entry name" value="Diguanylate_Cyclase"/>
</dbReference>
<dbReference type="AlphaFoldDB" id="A0A1T2L3U3"/>
<name>A0A1T2L3U3_9GAMM</name>
<evidence type="ECO:0000256" key="2">
    <source>
        <dbReference type="ARBA" id="ARBA00012528"/>
    </source>
</evidence>
<sequence>MAKDHLAENQQLRGQLKAFVEEARNNEEKMRRFNDQELWLISTTSLAELVHLILYQTRKAFGLDVITLTLVDPEYEFTRILEGSGVQVDQVPELIIEPDPLNLDYLYNGSYVPKLGRYRSSHHSMLFPKGAVQPECIAMLPLVRQRKLIGSLNLGSFDSSRYGRGTGTEFLNRLAVVVAICLENTLNQERLKLVGLTDPLTRVNNRRFFDQRLGEEVSASTRYEQPLVCMFLDVDHFKQVNDTLGHQAGDLVLCQLAELMGAQLRRNDILCRYGGEEFVSLLPNTSLHDACEIAERTRRLVAERAFKIDNGETTQVTISIGVAALSNSGVTAIESVGHQLVNSADEAVYRAKSSGRNRVVVADTLDSEQLEQLA</sequence>
<dbReference type="FunFam" id="3.30.70.270:FF:000001">
    <property type="entry name" value="Diguanylate cyclase domain protein"/>
    <property type="match status" value="1"/>
</dbReference>
<dbReference type="RefSeq" id="WP_172840301.1">
    <property type="nucleotide sequence ID" value="NZ_MPRL01000042.1"/>
</dbReference>
<dbReference type="Proteomes" id="UP000191110">
    <property type="component" value="Unassembled WGS sequence"/>
</dbReference>